<feature type="transmembrane region" description="Helical" evidence="1">
    <location>
        <begin position="99"/>
        <end position="117"/>
    </location>
</feature>
<feature type="transmembrane region" description="Helical" evidence="1">
    <location>
        <begin position="15"/>
        <end position="34"/>
    </location>
</feature>
<gene>
    <name evidence="2" type="ORF">SAMN05444355_11739</name>
</gene>
<proteinExistence type="predicted"/>
<keyword evidence="1" id="KW-0472">Membrane</keyword>
<keyword evidence="1" id="KW-0812">Transmembrane</keyword>
<dbReference type="EMBL" id="FOFZ01000017">
    <property type="protein sequence ID" value="SER62204.1"/>
    <property type="molecule type" value="Genomic_DNA"/>
</dbReference>
<reference evidence="3" key="1">
    <citation type="submission" date="2016-10" db="EMBL/GenBank/DDBJ databases">
        <authorList>
            <person name="Varghese N."/>
            <person name="Submissions S."/>
        </authorList>
    </citation>
    <scope>NUCLEOTIDE SEQUENCE [LARGE SCALE GENOMIC DNA]</scope>
    <source>
        <strain evidence="3">DSM 15719</strain>
    </source>
</reference>
<dbReference type="Proteomes" id="UP000183658">
    <property type="component" value="Unassembled WGS sequence"/>
</dbReference>
<evidence type="ECO:0000313" key="3">
    <source>
        <dbReference type="Proteomes" id="UP000183658"/>
    </source>
</evidence>
<keyword evidence="1" id="KW-1133">Transmembrane helix</keyword>
<organism evidence="2 3">
    <name type="scientific">Flavobacterium frigoris</name>
    <dbReference type="NCBI Taxonomy" id="229204"/>
    <lineage>
        <taxon>Bacteria</taxon>
        <taxon>Pseudomonadati</taxon>
        <taxon>Bacteroidota</taxon>
        <taxon>Flavobacteriia</taxon>
        <taxon>Flavobacteriales</taxon>
        <taxon>Flavobacteriaceae</taxon>
        <taxon>Flavobacterium</taxon>
    </lineage>
</organism>
<evidence type="ECO:0000313" key="2">
    <source>
        <dbReference type="EMBL" id="SER62204.1"/>
    </source>
</evidence>
<feature type="transmembrane region" description="Helical" evidence="1">
    <location>
        <begin position="69"/>
        <end position="87"/>
    </location>
</feature>
<evidence type="ECO:0000256" key="1">
    <source>
        <dbReference type="SAM" id="Phobius"/>
    </source>
</evidence>
<keyword evidence="3" id="KW-1185">Reference proteome</keyword>
<sequence length="120" mass="13871">MLNQCCNMYLSPQSFFVIQFFAAIHFAANCIAFIEANYFLLNDFALIYLDANCIAFIEVNYFLLNDFALIYLDANCIVYIEVNYFLLNDIRVNFSPQNLATICIATSIYTKVYVSFIDLD</sequence>
<name>A0A1H9QP26_FLAFI</name>
<accession>A0A1H9QP26</accession>
<dbReference type="AlphaFoldDB" id="A0A1H9QP26"/>
<protein>
    <submittedName>
        <fullName evidence="2">Uncharacterized protein</fullName>
    </submittedName>
</protein>
<feature type="transmembrane region" description="Helical" evidence="1">
    <location>
        <begin position="46"/>
        <end position="63"/>
    </location>
</feature>